<dbReference type="InterPro" id="IPR013783">
    <property type="entry name" value="Ig-like_fold"/>
</dbReference>
<evidence type="ECO:0000313" key="3">
    <source>
        <dbReference type="Proteomes" id="UP000317289"/>
    </source>
</evidence>
<dbReference type="PANTHER" id="PTHR37833:SF1">
    <property type="entry name" value="SIGNAL PEPTIDE PROTEIN"/>
    <property type="match status" value="1"/>
</dbReference>
<dbReference type="Pfam" id="PF07610">
    <property type="entry name" value="DUF1573"/>
    <property type="match status" value="1"/>
</dbReference>
<sequence>MPKNSIPLKKIYLLILIICCVSCISKSKEKNQVSDGKLTEMIFIQKEYDFGEIPMGKGVSTVFKFLNTGKNPLLIKKVTTSCGCTVPEWPKKIINPNQNGEIKIAYDAKYPGRFNKTITVVYNGKNSPQQLTIKGEIPYPEEEKRPSE</sequence>
<dbReference type="RefSeq" id="WP_142452411.1">
    <property type="nucleotide sequence ID" value="NZ_FXTA01000007.1"/>
</dbReference>
<protein>
    <submittedName>
        <fullName evidence="1">DUF1573 domain-containing protein</fullName>
    </submittedName>
</protein>
<reference evidence="2 3" key="1">
    <citation type="submission" date="2017-05" db="EMBL/GenBank/DDBJ databases">
        <authorList>
            <person name="Varghese N."/>
            <person name="Submissions S."/>
        </authorList>
    </citation>
    <scope>NUCLEOTIDE SEQUENCE [LARGE SCALE GENOMIC DNA]</scope>
    <source>
        <strain evidence="2 3">DSM 19382</strain>
    </source>
</reference>
<organism evidence="2 3">
    <name type="scientific">Flavobacterium resistens</name>
    <dbReference type="NCBI Taxonomy" id="443612"/>
    <lineage>
        <taxon>Bacteria</taxon>
        <taxon>Pseudomonadati</taxon>
        <taxon>Bacteroidota</taxon>
        <taxon>Flavobacteriia</taxon>
        <taxon>Flavobacteriales</taxon>
        <taxon>Flavobacteriaceae</taxon>
        <taxon>Flavobacterium</taxon>
    </lineage>
</organism>
<keyword evidence="4" id="KW-1185">Reference proteome</keyword>
<gene>
    <name evidence="1" type="ORF">GJU42_19020</name>
    <name evidence="2" type="ORF">SAMN06265349_10794</name>
</gene>
<accession>A0A521F9E8</accession>
<dbReference type="Proteomes" id="UP000468990">
    <property type="component" value="Unassembled WGS sequence"/>
</dbReference>
<reference evidence="1 4" key="2">
    <citation type="submission" date="2019-11" db="EMBL/GenBank/DDBJ databases">
        <title>Flavobacterium resistens genome.</title>
        <authorList>
            <person name="Wilson V.M."/>
            <person name="Newman J.D."/>
        </authorList>
    </citation>
    <scope>NUCLEOTIDE SEQUENCE [LARGE SCALE GENOMIC DNA]</scope>
    <source>
        <strain evidence="1 4">DSM 19382</strain>
    </source>
</reference>
<dbReference type="Gene3D" id="2.60.40.10">
    <property type="entry name" value="Immunoglobulins"/>
    <property type="match status" value="1"/>
</dbReference>
<evidence type="ECO:0000313" key="2">
    <source>
        <dbReference type="EMBL" id="SMO92855.1"/>
    </source>
</evidence>
<evidence type="ECO:0000313" key="4">
    <source>
        <dbReference type="Proteomes" id="UP000468990"/>
    </source>
</evidence>
<dbReference type="AlphaFoldDB" id="A0A521F9E8"/>
<dbReference type="InterPro" id="IPR011467">
    <property type="entry name" value="DUF1573"/>
</dbReference>
<dbReference type="EMBL" id="FXTA01000007">
    <property type="protein sequence ID" value="SMO92855.1"/>
    <property type="molecule type" value="Genomic_DNA"/>
</dbReference>
<evidence type="ECO:0000313" key="1">
    <source>
        <dbReference type="EMBL" id="MRX70069.1"/>
    </source>
</evidence>
<dbReference type="Proteomes" id="UP000317289">
    <property type="component" value="Unassembled WGS sequence"/>
</dbReference>
<dbReference type="EMBL" id="WKKG01000011">
    <property type="protein sequence ID" value="MRX70069.1"/>
    <property type="molecule type" value="Genomic_DNA"/>
</dbReference>
<proteinExistence type="predicted"/>
<name>A0A521F9E8_9FLAO</name>
<dbReference type="PANTHER" id="PTHR37833">
    <property type="entry name" value="LIPOPROTEIN-RELATED"/>
    <property type="match status" value="1"/>
</dbReference>
<dbReference type="OrthoDB" id="826619at2"/>